<keyword evidence="2" id="KW-0732">Signal</keyword>
<sequence length="157" mass="17021">MQRNSFIPRLSVMLLLLIALSSVGDPLVQQPGSAVVIIADFKGRQVRIGDAFRRHRASIAKEGFSAGALVRVSKCFRGVAEDSSVVEYLEITGIQIVHTGVAACPATEDDICRLVASVARWDVYQEIACSKGSEKSNMPMTEPRTGAWPHLAVTKSH</sequence>
<evidence type="ECO:0000256" key="2">
    <source>
        <dbReference type="SAM" id="SignalP"/>
    </source>
</evidence>
<feature type="region of interest" description="Disordered" evidence="1">
    <location>
        <begin position="135"/>
        <end position="157"/>
    </location>
</feature>
<proteinExistence type="predicted"/>
<name>A0A7J6PTY9_PEROL</name>
<evidence type="ECO:0000313" key="4">
    <source>
        <dbReference type="Proteomes" id="UP000553632"/>
    </source>
</evidence>
<feature type="non-terminal residue" evidence="3">
    <location>
        <position position="157"/>
    </location>
</feature>
<gene>
    <name evidence="3" type="ORF">FOZ63_013117</name>
</gene>
<accession>A0A7J6PTY9</accession>
<dbReference type="Proteomes" id="UP000553632">
    <property type="component" value="Unassembled WGS sequence"/>
</dbReference>
<evidence type="ECO:0000256" key="1">
    <source>
        <dbReference type="SAM" id="MobiDB-lite"/>
    </source>
</evidence>
<organism evidence="3 4">
    <name type="scientific">Perkinsus olseni</name>
    <name type="common">Perkinsus atlanticus</name>
    <dbReference type="NCBI Taxonomy" id="32597"/>
    <lineage>
        <taxon>Eukaryota</taxon>
        <taxon>Sar</taxon>
        <taxon>Alveolata</taxon>
        <taxon>Perkinsozoa</taxon>
        <taxon>Perkinsea</taxon>
        <taxon>Perkinsida</taxon>
        <taxon>Perkinsidae</taxon>
        <taxon>Perkinsus</taxon>
    </lineage>
</organism>
<comment type="caution">
    <text evidence="3">The sequence shown here is derived from an EMBL/GenBank/DDBJ whole genome shotgun (WGS) entry which is preliminary data.</text>
</comment>
<protein>
    <submittedName>
        <fullName evidence="3">Uncharacterized protein</fullName>
    </submittedName>
</protein>
<evidence type="ECO:0000313" key="3">
    <source>
        <dbReference type="EMBL" id="KAF4699493.1"/>
    </source>
</evidence>
<dbReference type="AlphaFoldDB" id="A0A7J6PTY9"/>
<feature type="chain" id="PRO_5029675564" evidence="2">
    <location>
        <begin position="25"/>
        <end position="157"/>
    </location>
</feature>
<dbReference type="EMBL" id="JABANO010037865">
    <property type="protein sequence ID" value="KAF4699493.1"/>
    <property type="molecule type" value="Genomic_DNA"/>
</dbReference>
<feature type="signal peptide" evidence="2">
    <location>
        <begin position="1"/>
        <end position="24"/>
    </location>
</feature>
<reference evidence="3 4" key="1">
    <citation type="submission" date="2020-04" db="EMBL/GenBank/DDBJ databases">
        <title>Perkinsus olseni comparative genomics.</title>
        <authorList>
            <person name="Bogema D.R."/>
        </authorList>
    </citation>
    <scope>NUCLEOTIDE SEQUENCE [LARGE SCALE GENOMIC DNA]</scope>
    <source>
        <strain evidence="3 4">ATCC PRA-207</strain>
    </source>
</reference>
<keyword evidence="4" id="KW-1185">Reference proteome</keyword>